<dbReference type="InterPro" id="IPR036393">
    <property type="entry name" value="AceGlu_kinase-like_sf"/>
</dbReference>
<proteinExistence type="inferred from homology"/>
<protein>
    <recommendedName>
        <fullName evidence="2">acetylglutamate kinase</fullName>
        <ecNumber evidence="2">2.7.2.8</ecNumber>
    </recommendedName>
</protein>
<dbReference type="NCBIfam" id="TIGR00761">
    <property type="entry name" value="argB"/>
    <property type="match status" value="1"/>
</dbReference>
<evidence type="ECO:0000256" key="1">
    <source>
        <dbReference type="ARBA" id="ARBA00004828"/>
    </source>
</evidence>
<feature type="domain" description="Aspartate/glutamate/uridylate kinase" evidence="9">
    <location>
        <begin position="24"/>
        <end position="250"/>
    </location>
</feature>
<evidence type="ECO:0000256" key="3">
    <source>
        <dbReference type="ARBA" id="ARBA00022571"/>
    </source>
</evidence>
<dbReference type="HAMAP" id="MF_00082">
    <property type="entry name" value="ArgB"/>
    <property type="match status" value="1"/>
</dbReference>
<keyword evidence="8" id="KW-0067">ATP-binding</keyword>
<keyword evidence="7 10" id="KW-0418">Kinase</keyword>
<evidence type="ECO:0000259" key="9">
    <source>
        <dbReference type="Pfam" id="PF00696"/>
    </source>
</evidence>
<evidence type="ECO:0000256" key="8">
    <source>
        <dbReference type="ARBA" id="ARBA00022840"/>
    </source>
</evidence>
<comment type="pathway">
    <text evidence="1">Amino-acid biosynthesis; L-arginine biosynthesis; N(2)-acetyl-L-ornithine from L-glutamate: step 2/4.</text>
</comment>
<keyword evidence="6" id="KW-0547">Nucleotide-binding</keyword>
<dbReference type="AlphaFoldDB" id="A0AA35W3J8"/>
<dbReference type="PRINTS" id="PR00474">
    <property type="entry name" value="GLU5KINASE"/>
</dbReference>
<gene>
    <name evidence="10" type="ORF">GBAR_LOCUS4902</name>
</gene>
<sequence>KVRHSLGPLVFARKASNRSKTLSIVVKIGGSTLGSHDTTLLDLVKLQQEGEEVVVVHGGGNVISRWMQRQGIPPRFVGGLRVTDAESLEIVVAVLGGLINKELVSLMEQLGGRCIGLSGIDSCMLTCGIANPELGYVGEIQSVDTGPIRALVDSGYIPMIAPLGVHRFDGSDNAGKPLNINGDTVAGELARELQVDRLVFLTDVAGVMDGGGRVISRLDQRRANMLLNSGVAGGGMIPKLQACLRGLEGGAVADIIDGRHPNALLDCLQGRSTGTTITTSLNSRS</sequence>
<evidence type="ECO:0000313" key="10">
    <source>
        <dbReference type="EMBL" id="CAI8006788.1"/>
    </source>
</evidence>
<dbReference type="GO" id="GO:0005737">
    <property type="term" value="C:cytoplasm"/>
    <property type="evidence" value="ECO:0007669"/>
    <property type="project" value="InterPro"/>
</dbReference>
<dbReference type="PANTHER" id="PTHR23342:SF0">
    <property type="entry name" value="N-ACETYLGLUTAMATE SYNTHASE, MITOCHONDRIAL"/>
    <property type="match status" value="1"/>
</dbReference>
<evidence type="ECO:0000256" key="2">
    <source>
        <dbReference type="ARBA" id="ARBA00013065"/>
    </source>
</evidence>
<keyword evidence="11" id="KW-1185">Reference proteome</keyword>
<name>A0AA35W3J8_GEOBA</name>
<dbReference type="PANTHER" id="PTHR23342">
    <property type="entry name" value="N-ACETYLGLUTAMATE SYNTHASE"/>
    <property type="match status" value="1"/>
</dbReference>
<dbReference type="GO" id="GO:0006526">
    <property type="term" value="P:L-arginine biosynthetic process"/>
    <property type="evidence" value="ECO:0007669"/>
    <property type="project" value="UniProtKB-KW"/>
</dbReference>
<dbReference type="Pfam" id="PF00696">
    <property type="entry name" value="AA_kinase"/>
    <property type="match status" value="1"/>
</dbReference>
<accession>A0AA35W3J8</accession>
<keyword evidence="4" id="KW-0028">Amino-acid biosynthesis</keyword>
<dbReference type="GO" id="GO:0003991">
    <property type="term" value="F:acetylglutamate kinase activity"/>
    <property type="evidence" value="ECO:0007669"/>
    <property type="project" value="UniProtKB-EC"/>
</dbReference>
<dbReference type="SUPFAM" id="SSF53633">
    <property type="entry name" value="Carbamate kinase-like"/>
    <property type="match status" value="1"/>
</dbReference>
<evidence type="ECO:0000313" key="11">
    <source>
        <dbReference type="Proteomes" id="UP001174909"/>
    </source>
</evidence>
<keyword evidence="5" id="KW-0808">Transferase</keyword>
<keyword evidence="3" id="KW-0055">Arginine biosynthesis</keyword>
<evidence type="ECO:0000256" key="7">
    <source>
        <dbReference type="ARBA" id="ARBA00022777"/>
    </source>
</evidence>
<dbReference type="FunFam" id="3.40.1160.10:FF:000004">
    <property type="entry name" value="Acetylglutamate kinase"/>
    <property type="match status" value="1"/>
</dbReference>
<evidence type="ECO:0000256" key="6">
    <source>
        <dbReference type="ARBA" id="ARBA00022741"/>
    </source>
</evidence>
<feature type="non-terminal residue" evidence="10">
    <location>
        <position position="1"/>
    </location>
</feature>
<dbReference type="InterPro" id="IPR004662">
    <property type="entry name" value="AcgluKinase_fam"/>
</dbReference>
<comment type="caution">
    <text evidence="10">The sequence shown here is derived from an EMBL/GenBank/DDBJ whole genome shotgun (WGS) entry which is preliminary data.</text>
</comment>
<dbReference type="PIRSF" id="PIRSF000728">
    <property type="entry name" value="NAGK"/>
    <property type="match status" value="1"/>
</dbReference>
<dbReference type="InterPro" id="IPR001048">
    <property type="entry name" value="Asp/Glu/Uridylate_kinase"/>
</dbReference>
<dbReference type="Gene3D" id="3.40.1160.10">
    <property type="entry name" value="Acetylglutamate kinase-like"/>
    <property type="match status" value="1"/>
</dbReference>
<dbReference type="CDD" id="cd04238">
    <property type="entry name" value="AAK_NAGK-like"/>
    <property type="match status" value="1"/>
</dbReference>
<dbReference type="EC" id="2.7.2.8" evidence="2"/>
<dbReference type="InterPro" id="IPR001057">
    <property type="entry name" value="Glu/AcGlu_kinase"/>
</dbReference>
<evidence type="ECO:0000256" key="5">
    <source>
        <dbReference type="ARBA" id="ARBA00022679"/>
    </source>
</evidence>
<dbReference type="EMBL" id="CASHTH010000722">
    <property type="protein sequence ID" value="CAI8006788.1"/>
    <property type="molecule type" value="Genomic_DNA"/>
</dbReference>
<evidence type="ECO:0000256" key="4">
    <source>
        <dbReference type="ARBA" id="ARBA00022605"/>
    </source>
</evidence>
<reference evidence="10" key="1">
    <citation type="submission" date="2023-03" db="EMBL/GenBank/DDBJ databases">
        <authorList>
            <person name="Steffen K."/>
            <person name="Cardenas P."/>
        </authorList>
    </citation>
    <scope>NUCLEOTIDE SEQUENCE</scope>
</reference>
<dbReference type="GO" id="GO:0005524">
    <property type="term" value="F:ATP binding"/>
    <property type="evidence" value="ECO:0007669"/>
    <property type="project" value="UniProtKB-KW"/>
</dbReference>
<dbReference type="Proteomes" id="UP001174909">
    <property type="component" value="Unassembled WGS sequence"/>
</dbReference>
<organism evidence="10 11">
    <name type="scientific">Geodia barretti</name>
    <name type="common">Barrett's horny sponge</name>
    <dbReference type="NCBI Taxonomy" id="519541"/>
    <lineage>
        <taxon>Eukaryota</taxon>
        <taxon>Metazoa</taxon>
        <taxon>Porifera</taxon>
        <taxon>Demospongiae</taxon>
        <taxon>Heteroscleromorpha</taxon>
        <taxon>Tetractinellida</taxon>
        <taxon>Astrophorina</taxon>
        <taxon>Geodiidae</taxon>
        <taxon>Geodia</taxon>
    </lineage>
</organism>
<dbReference type="InterPro" id="IPR037528">
    <property type="entry name" value="ArgB"/>
</dbReference>